<accession>A0ABQ4CXJ6</accession>
<dbReference type="InterPro" id="IPR010679">
    <property type="entry name" value="DUF1254"/>
</dbReference>
<dbReference type="Gene3D" id="2.60.120.600">
    <property type="entry name" value="Domain of unknown function DUF1214, C-terminal domain"/>
    <property type="match status" value="1"/>
</dbReference>
<proteinExistence type="predicted"/>
<keyword evidence="4" id="KW-1185">Reference proteome</keyword>
<name>A0ABQ4CXJ6_9ACTN</name>
<feature type="domain" description="DUF1214" evidence="1">
    <location>
        <begin position="316"/>
        <end position="423"/>
    </location>
</feature>
<evidence type="ECO:0000259" key="1">
    <source>
        <dbReference type="Pfam" id="PF06742"/>
    </source>
</evidence>
<dbReference type="InterPro" id="IPR010621">
    <property type="entry name" value="DUF1214"/>
</dbReference>
<organism evidence="3 4">
    <name type="scientific">Asanoa siamensis</name>
    <dbReference type="NCBI Taxonomy" id="926357"/>
    <lineage>
        <taxon>Bacteria</taxon>
        <taxon>Bacillati</taxon>
        <taxon>Actinomycetota</taxon>
        <taxon>Actinomycetes</taxon>
        <taxon>Micromonosporales</taxon>
        <taxon>Micromonosporaceae</taxon>
        <taxon>Asanoa</taxon>
    </lineage>
</organism>
<dbReference type="Proteomes" id="UP000604117">
    <property type="component" value="Unassembled WGS sequence"/>
</dbReference>
<evidence type="ECO:0000259" key="2">
    <source>
        <dbReference type="Pfam" id="PF06863"/>
    </source>
</evidence>
<comment type="caution">
    <text evidence="3">The sequence shown here is derived from an EMBL/GenBank/DDBJ whole genome shotgun (WGS) entry which is preliminary data.</text>
</comment>
<dbReference type="Pfam" id="PF06863">
    <property type="entry name" value="DUF1254"/>
    <property type="match status" value="1"/>
</dbReference>
<evidence type="ECO:0000313" key="3">
    <source>
        <dbReference type="EMBL" id="GIF76008.1"/>
    </source>
</evidence>
<dbReference type="EMBL" id="BONE01000052">
    <property type="protein sequence ID" value="GIF76008.1"/>
    <property type="molecule type" value="Genomic_DNA"/>
</dbReference>
<sequence>MDRAGLAAEAYVYGYPLVASLTEVCRFTREGLGPVPAAPFNMFGHAHRLAGPGDTFASVNNDTVYSVAQVDVGGGPVRLSVPDTAGAYYVVQVVDAWTNNIAYVGRRATGTAAGSFLIVPRGYPGPVPDDTTLLPASTSVVTLVGRLGCAGPTDLPRVERLQKGLRLAAQAPSASAPLPSVAAAGVPEDLLFFEHLRSWLKAFPPAVPDRAYQERFRPIGLLDDAPSYADPPADLADALAEGAARGRERIEHAARDDARATVHGWHLAPHAFDYNVDFLGPGTLDSPQWKMADRVKGYLARAVAARVGLWGNHGYEAVYAPVYTDADGAPLSGVHAYDIRFSRTPPVDAFWSLTMYDMPDYYLVPNPIDRYSIGDRTPGLRREPDGSFTLRVSHSPPADGDTANWLPAPPGAFRPLMRLYQPRSEILHGAYDLPPLIRVG</sequence>
<dbReference type="PANTHER" id="PTHR36509:SF2">
    <property type="entry name" value="BLL3101 PROTEIN"/>
    <property type="match status" value="1"/>
</dbReference>
<feature type="domain" description="DUF1254" evidence="2">
    <location>
        <begin position="40"/>
        <end position="167"/>
    </location>
</feature>
<dbReference type="InterPro" id="IPR037049">
    <property type="entry name" value="DUF1214_C_sf"/>
</dbReference>
<protein>
    <recommendedName>
        <fullName evidence="5">DUF1254 domain-containing protein</fullName>
    </recommendedName>
</protein>
<gene>
    <name evidence="3" type="ORF">Asi02nite_55260</name>
</gene>
<dbReference type="Pfam" id="PF06742">
    <property type="entry name" value="DUF1214"/>
    <property type="match status" value="1"/>
</dbReference>
<dbReference type="RefSeq" id="WP_203716840.1">
    <property type="nucleotide sequence ID" value="NZ_BONE01000052.1"/>
</dbReference>
<dbReference type="Gene3D" id="2.60.40.1610">
    <property type="entry name" value="Domain of unknown function DUF1254"/>
    <property type="match status" value="1"/>
</dbReference>
<evidence type="ECO:0008006" key="5">
    <source>
        <dbReference type="Google" id="ProtNLM"/>
    </source>
</evidence>
<dbReference type="InterPro" id="IPR037050">
    <property type="entry name" value="DUF1254_sf"/>
</dbReference>
<dbReference type="SUPFAM" id="SSF160935">
    <property type="entry name" value="VPA0735-like"/>
    <property type="match status" value="1"/>
</dbReference>
<dbReference type="PANTHER" id="PTHR36509">
    <property type="entry name" value="BLL3101 PROTEIN"/>
    <property type="match status" value="1"/>
</dbReference>
<evidence type="ECO:0000313" key="4">
    <source>
        <dbReference type="Proteomes" id="UP000604117"/>
    </source>
</evidence>
<reference evidence="3 4" key="1">
    <citation type="submission" date="2021-01" db="EMBL/GenBank/DDBJ databases">
        <title>Whole genome shotgun sequence of Asanoa siamensis NBRC 107932.</title>
        <authorList>
            <person name="Komaki H."/>
            <person name="Tamura T."/>
        </authorList>
    </citation>
    <scope>NUCLEOTIDE SEQUENCE [LARGE SCALE GENOMIC DNA]</scope>
    <source>
        <strain evidence="3 4">NBRC 107932</strain>
    </source>
</reference>